<organism evidence="2 5">
    <name type="scientific">Adineta steineri</name>
    <dbReference type="NCBI Taxonomy" id="433720"/>
    <lineage>
        <taxon>Eukaryota</taxon>
        <taxon>Metazoa</taxon>
        <taxon>Spiralia</taxon>
        <taxon>Gnathifera</taxon>
        <taxon>Rotifera</taxon>
        <taxon>Eurotatoria</taxon>
        <taxon>Bdelloidea</taxon>
        <taxon>Adinetida</taxon>
        <taxon>Adinetidae</taxon>
        <taxon>Adineta</taxon>
    </lineage>
</organism>
<evidence type="ECO:0000313" key="4">
    <source>
        <dbReference type="Proteomes" id="UP000663832"/>
    </source>
</evidence>
<comment type="caution">
    <text evidence="2">The sequence shown here is derived from an EMBL/GenBank/DDBJ whole genome shotgun (WGS) entry which is preliminary data.</text>
</comment>
<name>A0A813MHN9_9BILA</name>
<dbReference type="AlphaFoldDB" id="A0A813MHN9"/>
<evidence type="ECO:0000256" key="1">
    <source>
        <dbReference type="SAM" id="MobiDB-lite"/>
    </source>
</evidence>
<evidence type="ECO:0000313" key="2">
    <source>
        <dbReference type="EMBL" id="CAF0720778.1"/>
    </source>
</evidence>
<evidence type="ECO:0000313" key="3">
    <source>
        <dbReference type="EMBL" id="CAF1142208.1"/>
    </source>
</evidence>
<dbReference type="EMBL" id="CAJNOM010000149">
    <property type="protein sequence ID" value="CAF1142208.1"/>
    <property type="molecule type" value="Genomic_DNA"/>
</dbReference>
<accession>A0A813MHN9</accession>
<proteinExistence type="predicted"/>
<evidence type="ECO:0000313" key="5">
    <source>
        <dbReference type="Proteomes" id="UP000663877"/>
    </source>
</evidence>
<feature type="compositionally biased region" description="Acidic residues" evidence="1">
    <location>
        <begin position="207"/>
        <end position="224"/>
    </location>
</feature>
<dbReference type="Proteomes" id="UP000663832">
    <property type="component" value="Unassembled WGS sequence"/>
</dbReference>
<feature type="region of interest" description="Disordered" evidence="1">
    <location>
        <begin position="161"/>
        <end position="224"/>
    </location>
</feature>
<reference evidence="2" key="1">
    <citation type="submission" date="2021-02" db="EMBL/GenBank/DDBJ databases">
        <authorList>
            <person name="Nowell W R."/>
        </authorList>
    </citation>
    <scope>NUCLEOTIDE SEQUENCE</scope>
</reference>
<feature type="compositionally biased region" description="Basic and acidic residues" evidence="1">
    <location>
        <begin position="193"/>
        <end position="206"/>
    </location>
</feature>
<dbReference type="Proteomes" id="UP000663877">
    <property type="component" value="Unassembled WGS sequence"/>
</dbReference>
<dbReference type="OrthoDB" id="2408655at2759"/>
<dbReference type="EMBL" id="CAJNOI010000001">
    <property type="protein sequence ID" value="CAF0720778.1"/>
    <property type="molecule type" value="Genomic_DNA"/>
</dbReference>
<keyword evidence="4" id="KW-1185">Reference proteome</keyword>
<sequence>MSEGELRVLLNKHKQMLNNTRLINALPDKGERLRNAINEIENYLVRPSSPMDCDILTNQFQEMTVSSNDIEEISQENVYLEKPVQNLNKKEFNNNFSDERLNEVKQRLKARQAQRNSKQTITKAKLISLDEAVRLYTEEKIHTEENLIQQTTARLLGNMSLTRTTFGPPPTTSKNDSTYRKTKNESDDEDNHGDELGREKAGIDSDHDSDEIDYPDEEVENDNN</sequence>
<gene>
    <name evidence="2" type="ORF">BJG266_LOCUS248</name>
    <name evidence="3" type="ORF">QVE165_LOCUS22544</name>
</gene>
<protein>
    <submittedName>
        <fullName evidence="2">Uncharacterized protein</fullName>
    </submittedName>
</protein>